<evidence type="ECO:0000256" key="4">
    <source>
        <dbReference type="SAM" id="MobiDB-lite"/>
    </source>
</evidence>
<dbReference type="PANTHER" id="PTHR24189:SF50">
    <property type="entry name" value="ANKYRIN REPEAT AND SOCS BOX PROTEIN 2"/>
    <property type="match status" value="1"/>
</dbReference>
<accession>A0AAD5T9V7</accession>
<comment type="caution">
    <text evidence="5">The sequence shown here is derived from an EMBL/GenBank/DDBJ whole genome shotgun (WGS) entry which is preliminary data.</text>
</comment>
<dbReference type="SUPFAM" id="SSF48403">
    <property type="entry name" value="Ankyrin repeat"/>
    <property type="match status" value="1"/>
</dbReference>
<feature type="region of interest" description="Disordered" evidence="4">
    <location>
        <begin position="1"/>
        <end position="153"/>
    </location>
</feature>
<dbReference type="Gene3D" id="1.25.40.20">
    <property type="entry name" value="Ankyrin repeat-containing domain"/>
    <property type="match status" value="2"/>
</dbReference>
<feature type="compositionally biased region" description="Low complexity" evidence="4">
    <location>
        <begin position="1"/>
        <end position="17"/>
    </location>
</feature>
<feature type="compositionally biased region" description="Gly residues" evidence="4">
    <location>
        <begin position="18"/>
        <end position="28"/>
    </location>
</feature>
<dbReference type="InterPro" id="IPR050745">
    <property type="entry name" value="Multifunctional_regulatory"/>
</dbReference>
<keyword evidence="6" id="KW-1185">Reference proteome</keyword>
<sequence length="1514" mass="161848">MSLSLKSSSATATAARGKGTGTETGVGFGSRSESGSGSVLASAPSGAVTASSTTARTSIRHKLSVSSTLSTRMAKSKSKAKDKDKEKENEKDKEKRRRASNDQQQQQQRSVNASIKRAGRSLSQPAIPIHPSLPSPTLSINHQPRTSKSSPLPLLQTPTAIATTANIAGSPLLSPLLVSVPPIARDILLLVHTDGQSSLSQPLSQTHHQPLGQHRKTSLTEEALLAMLLSRASESDRAAVGAGVAGPVALVRLVALVASTISSAQATPATATILLAPLLFAVDPPLLRAAIETAVFANHPPEVLRLLLSVVAQPTTSTSPPPIPSNSPSPSLPRPSLSLSTSSRRPSLAISLSVRLPQHREQQQLQKQQQHSPLDSNFLIPLIQSAIRCANLALTRLLLARGPFGLLSQAIALDHVVFLAATNSFPESALTIQFLLVKNLNSVYSNDPHVCIVKNLPVEAPIWNHRKDCLGLALARAVLAGNVRCMKVLLDHGVDARWRNRVILHLAKNCSGLPEPLSGDVVAVVDAACNGTLYGKWFRALRDSVAGSIALPATVITSGEEDEKEKETLSQYGRKSSTAAVSVLSQHGAAIRNEFAVESVDHSVVPVALPLLIPASLTVSVLDTDTKSISNSPVKTNHNNQVASNEPSLISSVTVFGAMNFPTSTFAPKYAHSSSIISAEQFSIVPENESKIPTIVTKLEPEPIQIRVNQYPIRSTESPSKLEASPILEESKIEIPYIERFSEESDVSLPPLLLNKESSSVTAQRLSEESEGIARPFLQDLQPNPRNDDEEETDMLMPLTSSKEEYALPAVVGGSTALQSKPSTGLSTRSYNSSRTPDLMRVASTTPDSMTSTAESSAAPLGSKGAVIPVLRPISVFQPPQLIFTLPRRPVMAKLRTAPTLLSLPDAILYSIVFYLSSPTSFSALTATCTRLSTLCTTLDFMASYILYTLGSMTALLNTLASPETEDRESLFAALLEKIPRNKLATVVEDTILADEIELLLRLLNFLDLPRLTIAKVFAKCVEVGSVESVLLVAGIVVGSGGTLQEFLNVGGKSVYLEIAVSRGYIGMVDALLARGADANADESKALRVLCGNRITDAAIIGDDDDDGGGDAMAVVVAEKLVLAGAQVSAHGFESLMLAAVAGDEALFRFVVGEVLKANTGGGSNGERQRRSTVTAPTRALTAPATVVAVVPLPEKELSVELQRVFTSVYMILARQGHSRCIRYLLTEESGTYAWRNAVKTAIGPAVLEAVKNGWVKTVKEFSESKIWFAVVKEYGGEVLLDRAARYMFDHQTQTQNNLSMIDETETTISITSTTTTIMTADEIIDESIRMRKRKECPIVEVDGDCVIPHAAAMVEAMIAGVAGNAGARFTAFETTVYEKGIDCHSFIMSAKPNDRDSPFHRIKDEILLLAVWLGHETVMDAVISVLQPNLTGSAGLSVLIAATCLGHTKIVASLISAGIDFEAGDGMAFDIAKDRGHVDTLKHLTLMRSIRIKAAKDAEAKAKERAKKRLTTI</sequence>
<reference evidence="5" key="1">
    <citation type="submission" date="2020-05" db="EMBL/GenBank/DDBJ databases">
        <title>Phylogenomic resolution of chytrid fungi.</title>
        <authorList>
            <person name="Stajich J.E."/>
            <person name="Amses K."/>
            <person name="Simmons R."/>
            <person name="Seto K."/>
            <person name="Myers J."/>
            <person name="Bonds A."/>
            <person name="Quandt C.A."/>
            <person name="Barry K."/>
            <person name="Liu P."/>
            <person name="Grigoriev I."/>
            <person name="Longcore J.E."/>
            <person name="James T.Y."/>
        </authorList>
    </citation>
    <scope>NUCLEOTIDE SEQUENCE</scope>
    <source>
        <strain evidence="5">JEL0513</strain>
    </source>
</reference>
<feature type="region of interest" description="Disordered" evidence="4">
    <location>
        <begin position="317"/>
        <end position="346"/>
    </location>
</feature>
<dbReference type="SMART" id="SM00248">
    <property type="entry name" value="ANK"/>
    <property type="match status" value="4"/>
</dbReference>
<keyword evidence="1" id="KW-0677">Repeat</keyword>
<evidence type="ECO:0000256" key="3">
    <source>
        <dbReference type="PROSITE-ProRule" id="PRU00023"/>
    </source>
</evidence>
<gene>
    <name evidence="5" type="ORF">HK100_009741</name>
</gene>
<feature type="region of interest" description="Disordered" evidence="4">
    <location>
        <begin position="763"/>
        <end position="792"/>
    </location>
</feature>
<feature type="compositionally biased region" description="Low complexity" evidence="4">
    <location>
        <begin position="29"/>
        <end position="57"/>
    </location>
</feature>
<feature type="region of interest" description="Disordered" evidence="4">
    <location>
        <begin position="814"/>
        <end position="860"/>
    </location>
</feature>
<evidence type="ECO:0000313" key="6">
    <source>
        <dbReference type="Proteomes" id="UP001211907"/>
    </source>
</evidence>
<dbReference type="EMBL" id="JADGJH010000051">
    <property type="protein sequence ID" value="KAJ3140430.1"/>
    <property type="molecule type" value="Genomic_DNA"/>
</dbReference>
<feature type="compositionally biased region" description="Basic and acidic residues" evidence="4">
    <location>
        <begin position="79"/>
        <end position="93"/>
    </location>
</feature>
<feature type="compositionally biased region" description="Polar residues" evidence="4">
    <location>
        <begin position="843"/>
        <end position="856"/>
    </location>
</feature>
<feature type="compositionally biased region" description="Polar residues" evidence="4">
    <location>
        <begin position="135"/>
        <end position="150"/>
    </location>
</feature>
<organism evidence="5 6">
    <name type="scientific">Physocladia obscura</name>
    <dbReference type="NCBI Taxonomy" id="109957"/>
    <lineage>
        <taxon>Eukaryota</taxon>
        <taxon>Fungi</taxon>
        <taxon>Fungi incertae sedis</taxon>
        <taxon>Chytridiomycota</taxon>
        <taxon>Chytridiomycota incertae sedis</taxon>
        <taxon>Chytridiomycetes</taxon>
        <taxon>Chytridiales</taxon>
        <taxon>Chytriomycetaceae</taxon>
        <taxon>Physocladia</taxon>
    </lineage>
</organism>
<feature type="compositionally biased region" description="Low complexity" evidence="4">
    <location>
        <begin position="334"/>
        <end position="346"/>
    </location>
</feature>
<feature type="repeat" description="ANK" evidence="3">
    <location>
        <begin position="1057"/>
        <end position="1084"/>
    </location>
</feature>
<evidence type="ECO:0008006" key="7">
    <source>
        <dbReference type="Google" id="ProtNLM"/>
    </source>
</evidence>
<name>A0AAD5T9V7_9FUNG</name>
<evidence type="ECO:0000313" key="5">
    <source>
        <dbReference type="EMBL" id="KAJ3140430.1"/>
    </source>
</evidence>
<protein>
    <recommendedName>
        <fullName evidence="7">F-box domain-containing protein</fullName>
    </recommendedName>
</protein>
<evidence type="ECO:0000256" key="1">
    <source>
        <dbReference type="ARBA" id="ARBA00022737"/>
    </source>
</evidence>
<feature type="compositionally biased region" description="Polar residues" evidence="4">
    <location>
        <begin position="64"/>
        <end position="73"/>
    </location>
</feature>
<evidence type="ECO:0000256" key="2">
    <source>
        <dbReference type="ARBA" id="ARBA00023043"/>
    </source>
</evidence>
<feature type="compositionally biased region" description="Polar residues" evidence="4">
    <location>
        <begin position="816"/>
        <end position="836"/>
    </location>
</feature>
<feature type="compositionally biased region" description="Pro residues" evidence="4">
    <location>
        <begin position="319"/>
        <end position="333"/>
    </location>
</feature>
<keyword evidence="2 3" id="KW-0040">ANK repeat</keyword>
<dbReference type="PROSITE" id="PS50088">
    <property type="entry name" value="ANK_REPEAT"/>
    <property type="match status" value="1"/>
</dbReference>
<dbReference type="PANTHER" id="PTHR24189">
    <property type="entry name" value="MYOTROPHIN"/>
    <property type="match status" value="1"/>
</dbReference>
<dbReference type="InterPro" id="IPR002110">
    <property type="entry name" value="Ankyrin_rpt"/>
</dbReference>
<dbReference type="Proteomes" id="UP001211907">
    <property type="component" value="Unassembled WGS sequence"/>
</dbReference>
<proteinExistence type="predicted"/>
<dbReference type="InterPro" id="IPR036770">
    <property type="entry name" value="Ankyrin_rpt-contain_sf"/>
</dbReference>